<accession>A0ABV9U7Z6</accession>
<dbReference type="CDD" id="cd16936">
    <property type="entry name" value="HATPase_RsbW-like"/>
    <property type="match status" value="1"/>
</dbReference>
<feature type="domain" description="Response regulatory" evidence="3">
    <location>
        <begin position="157"/>
        <end position="262"/>
    </location>
</feature>
<feature type="modified residue" description="4-aspartylphosphate" evidence="2">
    <location>
        <position position="205"/>
    </location>
</feature>
<keyword evidence="1" id="KW-0418">Kinase</keyword>
<gene>
    <name evidence="4" type="ORF">ACFPCY_32240</name>
</gene>
<name>A0ABV9U7Z6_9ACTN</name>
<dbReference type="PROSITE" id="PS50110">
    <property type="entry name" value="RESPONSE_REGULATORY"/>
    <property type="match status" value="1"/>
</dbReference>
<keyword evidence="5" id="KW-1185">Reference proteome</keyword>
<keyword evidence="1" id="KW-0808">Transferase</keyword>
<dbReference type="InterPro" id="IPR050267">
    <property type="entry name" value="Anti-sigma-factor_SerPK"/>
</dbReference>
<dbReference type="Gene3D" id="3.40.50.2300">
    <property type="match status" value="1"/>
</dbReference>
<dbReference type="PANTHER" id="PTHR35526:SF3">
    <property type="entry name" value="ANTI-SIGMA-F FACTOR RSBW"/>
    <property type="match status" value="1"/>
</dbReference>
<sequence length="276" mass="28969">MIASSPGSGSREPVEHLFRVGAGVLGDIRAFVTRLADEAGLAERERERLVLVAHEVSANAVEHSATESVRVRWENSGRDVWITVSDEGVFEVGGEVGDRGRGLRIVLGLADEVTIRPGRRGEHGTVVRLRVPVHAGRASGTADGATDGSANGSGPSRVLLVDGDRFSVRSLSSFLDAEGYPTVVAASARAGRDAAATRPRLAIVDLTTSNGLTVPLCEDLTLAGVPVLALSILAPPANLRTSRFLRKPVHPLEVLAVVRMLTEPSPTGVAPDVPHA</sequence>
<dbReference type="SUPFAM" id="SSF52172">
    <property type="entry name" value="CheY-like"/>
    <property type="match status" value="1"/>
</dbReference>
<dbReference type="GO" id="GO:0005524">
    <property type="term" value="F:ATP binding"/>
    <property type="evidence" value="ECO:0007669"/>
    <property type="project" value="UniProtKB-KW"/>
</dbReference>
<dbReference type="PANTHER" id="PTHR35526">
    <property type="entry name" value="ANTI-SIGMA-F FACTOR RSBW-RELATED"/>
    <property type="match status" value="1"/>
</dbReference>
<protein>
    <submittedName>
        <fullName evidence="4">ATP-binding protein</fullName>
    </submittedName>
</protein>
<comment type="caution">
    <text evidence="4">The sequence shown here is derived from an EMBL/GenBank/DDBJ whole genome shotgun (WGS) entry which is preliminary data.</text>
</comment>
<dbReference type="Gene3D" id="3.30.565.10">
    <property type="entry name" value="Histidine kinase-like ATPase, C-terminal domain"/>
    <property type="match status" value="1"/>
</dbReference>
<evidence type="ECO:0000313" key="4">
    <source>
        <dbReference type="EMBL" id="MFC4912013.1"/>
    </source>
</evidence>
<evidence type="ECO:0000256" key="1">
    <source>
        <dbReference type="ARBA" id="ARBA00022527"/>
    </source>
</evidence>
<evidence type="ECO:0000313" key="5">
    <source>
        <dbReference type="Proteomes" id="UP001595872"/>
    </source>
</evidence>
<dbReference type="InterPro" id="IPR001789">
    <property type="entry name" value="Sig_transdc_resp-reg_receiver"/>
</dbReference>
<dbReference type="InterPro" id="IPR003594">
    <property type="entry name" value="HATPase_dom"/>
</dbReference>
<organism evidence="4 5">
    <name type="scientific">Actinomadura gamaensis</name>
    <dbReference type="NCBI Taxonomy" id="1763541"/>
    <lineage>
        <taxon>Bacteria</taxon>
        <taxon>Bacillati</taxon>
        <taxon>Actinomycetota</taxon>
        <taxon>Actinomycetes</taxon>
        <taxon>Streptosporangiales</taxon>
        <taxon>Thermomonosporaceae</taxon>
        <taxon>Actinomadura</taxon>
    </lineage>
</organism>
<keyword evidence="4" id="KW-0547">Nucleotide-binding</keyword>
<keyword evidence="1" id="KW-0723">Serine/threonine-protein kinase</keyword>
<keyword evidence="4" id="KW-0067">ATP-binding</keyword>
<dbReference type="InterPro" id="IPR011006">
    <property type="entry name" value="CheY-like_superfamily"/>
</dbReference>
<evidence type="ECO:0000259" key="3">
    <source>
        <dbReference type="PROSITE" id="PS50110"/>
    </source>
</evidence>
<dbReference type="SUPFAM" id="SSF55874">
    <property type="entry name" value="ATPase domain of HSP90 chaperone/DNA topoisomerase II/histidine kinase"/>
    <property type="match status" value="1"/>
</dbReference>
<dbReference type="Pfam" id="PF13581">
    <property type="entry name" value="HATPase_c_2"/>
    <property type="match status" value="1"/>
</dbReference>
<dbReference type="EMBL" id="JBHSIT010000011">
    <property type="protein sequence ID" value="MFC4912013.1"/>
    <property type="molecule type" value="Genomic_DNA"/>
</dbReference>
<dbReference type="RefSeq" id="WP_378261523.1">
    <property type="nucleotide sequence ID" value="NZ_JBHSIT010000011.1"/>
</dbReference>
<dbReference type="InterPro" id="IPR036890">
    <property type="entry name" value="HATPase_C_sf"/>
</dbReference>
<dbReference type="Proteomes" id="UP001595872">
    <property type="component" value="Unassembled WGS sequence"/>
</dbReference>
<reference evidence="5" key="1">
    <citation type="journal article" date="2019" name="Int. J. Syst. Evol. Microbiol.">
        <title>The Global Catalogue of Microorganisms (GCM) 10K type strain sequencing project: providing services to taxonomists for standard genome sequencing and annotation.</title>
        <authorList>
            <consortium name="The Broad Institute Genomics Platform"/>
            <consortium name="The Broad Institute Genome Sequencing Center for Infectious Disease"/>
            <person name="Wu L."/>
            <person name="Ma J."/>
        </authorList>
    </citation>
    <scope>NUCLEOTIDE SEQUENCE [LARGE SCALE GENOMIC DNA]</scope>
    <source>
        <strain evidence="5">KLKA75</strain>
    </source>
</reference>
<keyword evidence="2" id="KW-0597">Phosphoprotein</keyword>
<proteinExistence type="predicted"/>
<evidence type="ECO:0000256" key="2">
    <source>
        <dbReference type="PROSITE-ProRule" id="PRU00169"/>
    </source>
</evidence>